<accession>A0A2G8JDN2</accession>
<dbReference type="SMART" id="SM00173">
    <property type="entry name" value="RAS"/>
    <property type="match status" value="1"/>
</dbReference>
<keyword evidence="5" id="KW-1185">Reference proteome</keyword>
<dbReference type="InterPro" id="IPR020849">
    <property type="entry name" value="Small_GTPase_Ras-type"/>
</dbReference>
<dbReference type="PROSITE" id="PS51421">
    <property type="entry name" value="RAS"/>
    <property type="match status" value="1"/>
</dbReference>
<dbReference type="InterPro" id="IPR027417">
    <property type="entry name" value="P-loop_NTPase"/>
</dbReference>
<dbReference type="STRING" id="307972.A0A2G8JDN2"/>
<evidence type="ECO:0000256" key="1">
    <source>
        <dbReference type="ARBA" id="ARBA00022741"/>
    </source>
</evidence>
<dbReference type="Gene3D" id="3.40.50.300">
    <property type="entry name" value="P-loop containing nucleotide triphosphate hydrolases"/>
    <property type="match status" value="1"/>
</dbReference>
<keyword evidence="2" id="KW-0342">GTP-binding</keyword>
<dbReference type="GO" id="GO:0003924">
    <property type="term" value="F:GTPase activity"/>
    <property type="evidence" value="ECO:0007669"/>
    <property type="project" value="InterPro"/>
</dbReference>
<name>A0A2G8JDN2_STIJA</name>
<dbReference type="PANTHER" id="PTHR24070">
    <property type="entry name" value="RAS, DI-RAS, AND RHEB FAMILY MEMBERS OF SMALL GTPASE SUPERFAMILY"/>
    <property type="match status" value="1"/>
</dbReference>
<dbReference type="GO" id="GO:0005525">
    <property type="term" value="F:GTP binding"/>
    <property type="evidence" value="ECO:0007669"/>
    <property type="project" value="UniProtKB-KW"/>
</dbReference>
<dbReference type="Proteomes" id="UP000230750">
    <property type="component" value="Unassembled WGS sequence"/>
</dbReference>
<evidence type="ECO:0000313" key="4">
    <source>
        <dbReference type="EMBL" id="PIK33854.1"/>
    </source>
</evidence>
<keyword evidence="1" id="KW-0547">Nucleotide-binding</keyword>
<dbReference type="InterPro" id="IPR001806">
    <property type="entry name" value="Small_GTPase"/>
</dbReference>
<dbReference type="SUPFAM" id="SSF52540">
    <property type="entry name" value="P-loop containing nucleoside triphosphate hydrolases"/>
    <property type="match status" value="1"/>
</dbReference>
<dbReference type="SMART" id="SM00175">
    <property type="entry name" value="RAB"/>
    <property type="match status" value="1"/>
</dbReference>
<dbReference type="InterPro" id="IPR005225">
    <property type="entry name" value="Small_GTP-bd"/>
</dbReference>
<feature type="compositionally biased region" description="Acidic residues" evidence="3">
    <location>
        <begin position="102"/>
        <end position="112"/>
    </location>
</feature>
<dbReference type="Pfam" id="PF00071">
    <property type="entry name" value="Ras"/>
    <property type="match status" value="1"/>
</dbReference>
<gene>
    <name evidence="4" type="ORF">BSL78_29325</name>
</gene>
<feature type="compositionally biased region" description="Basic and acidic residues" evidence="3">
    <location>
        <begin position="113"/>
        <end position="143"/>
    </location>
</feature>
<protein>
    <submittedName>
        <fullName evidence="4">Putative ras-related protein</fullName>
    </submittedName>
</protein>
<reference evidence="4 5" key="1">
    <citation type="journal article" date="2017" name="PLoS Biol.">
        <title>The sea cucumber genome provides insights into morphological evolution and visceral regeneration.</title>
        <authorList>
            <person name="Zhang X."/>
            <person name="Sun L."/>
            <person name="Yuan J."/>
            <person name="Sun Y."/>
            <person name="Gao Y."/>
            <person name="Zhang L."/>
            <person name="Li S."/>
            <person name="Dai H."/>
            <person name="Hamel J.F."/>
            <person name="Liu C."/>
            <person name="Yu Y."/>
            <person name="Liu S."/>
            <person name="Lin W."/>
            <person name="Guo K."/>
            <person name="Jin S."/>
            <person name="Xu P."/>
            <person name="Storey K.B."/>
            <person name="Huan P."/>
            <person name="Zhang T."/>
            <person name="Zhou Y."/>
            <person name="Zhang J."/>
            <person name="Lin C."/>
            <person name="Li X."/>
            <person name="Xing L."/>
            <person name="Huo D."/>
            <person name="Sun M."/>
            <person name="Wang L."/>
            <person name="Mercier A."/>
            <person name="Li F."/>
            <person name="Yang H."/>
            <person name="Xiang J."/>
        </authorList>
    </citation>
    <scope>NUCLEOTIDE SEQUENCE [LARGE SCALE GENOMIC DNA]</scope>
    <source>
        <strain evidence="4">Shaxun</strain>
        <tissue evidence="4">Muscle</tissue>
    </source>
</reference>
<feature type="non-terminal residue" evidence="4">
    <location>
        <position position="1"/>
    </location>
</feature>
<comment type="caution">
    <text evidence="4">The sequence shown here is derived from an EMBL/GenBank/DDBJ whole genome shotgun (WGS) entry which is preliminary data.</text>
</comment>
<proteinExistence type="predicted"/>
<dbReference type="NCBIfam" id="TIGR00231">
    <property type="entry name" value="small_GTP"/>
    <property type="match status" value="1"/>
</dbReference>
<sequence length="186" mass="22104">SYFVSDYDPTIEDSYMKQCVIDSTACRLDILDTAGQDEFSAMREQYMRSGEGFLLVFSLTNRTSFDEIFKYHRQILRVKDRDEFPMILVGNKCDLQQQRENEESDEDWDEEWDEKREEGRDGERDEKWDEEWDKEREEERDGEREEEWDGEWDGIGTEKGPWNGMKNGTESGMKKGTEKGKGRRMG</sequence>
<evidence type="ECO:0000256" key="2">
    <source>
        <dbReference type="ARBA" id="ARBA00023134"/>
    </source>
</evidence>
<organism evidence="4 5">
    <name type="scientific">Stichopus japonicus</name>
    <name type="common">Sea cucumber</name>
    <dbReference type="NCBI Taxonomy" id="307972"/>
    <lineage>
        <taxon>Eukaryota</taxon>
        <taxon>Metazoa</taxon>
        <taxon>Echinodermata</taxon>
        <taxon>Eleutherozoa</taxon>
        <taxon>Echinozoa</taxon>
        <taxon>Holothuroidea</taxon>
        <taxon>Aspidochirotacea</taxon>
        <taxon>Aspidochirotida</taxon>
        <taxon>Stichopodidae</taxon>
        <taxon>Apostichopus</taxon>
    </lineage>
</organism>
<dbReference type="PRINTS" id="PR00449">
    <property type="entry name" value="RASTRNSFRMNG"/>
</dbReference>
<dbReference type="OrthoDB" id="5976022at2759"/>
<dbReference type="EMBL" id="MRZV01002382">
    <property type="protein sequence ID" value="PIK33854.1"/>
    <property type="molecule type" value="Genomic_DNA"/>
</dbReference>
<dbReference type="GO" id="GO:0007165">
    <property type="term" value="P:signal transduction"/>
    <property type="evidence" value="ECO:0007669"/>
    <property type="project" value="InterPro"/>
</dbReference>
<feature type="region of interest" description="Disordered" evidence="3">
    <location>
        <begin position="95"/>
        <end position="186"/>
    </location>
</feature>
<dbReference type="GO" id="GO:0016020">
    <property type="term" value="C:membrane"/>
    <property type="evidence" value="ECO:0007669"/>
    <property type="project" value="InterPro"/>
</dbReference>
<evidence type="ECO:0000256" key="3">
    <source>
        <dbReference type="SAM" id="MobiDB-lite"/>
    </source>
</evidence>
<dbReference type="PROSITE" id="PS51419">
    <property type="entry name" value="RAB"/>
    <property type="match status" value="1"/>
</dbReference>
<evidence type="ECO:0000313" key="5">
    <source>
        <dbReference type="Proteomes" id="UP000230750"/>
    </source>
</evidence>
<dbReference type="AlphaFoldDB" id="A0A2G8JDN2"/>